<feature type="coiled-coil region" evidence="1">
    <location>
        <begin position="390"/>
        <end position="466"/>
    </location>
</feature>
<organism evidence="3 4">
    <name type="scientific">Fasciolopsis buskii</name>
    <dbReference type="NCBI Taxonomy" id="27845"/>
    <lineage>
        <taxon>Eukaryota</taxon>
        <taxon>Metazoa</taxon>
        <taxon>Spiralia</taxon>
        <taxon>Lophotrochozoa</taxon>
        <taxon>Platyhelminthes</taxon>
        <taxon>Trematoda</taxon>
        <taxon>Digenea</taxon>
        <taxon>Plagiorchiida</taxon>
        <taxon>Echinostomata</taxon>
        <taxon>Echinostomatoidea</taxon>
        <taxon>Fasciolidae</taxon>
        <taxon>Fasciolopsis</taxon>
    </lineage>
</organism>
<feature type="region of interest" description="Disordered" evidence="2">
    <location>
        <begin position="151"/>
        <end position="173"/>
    </location>
</feature>
<sequence length="507" mass="57677">MSIPVKFPVVTLTAVFSLNFKLTFSNRLRVTRKPVIFQTQNLSKNTKTVDAPTVAPSANLRSALRTRTTSQESEKAHAQSNEVRFENSQNKRLSELDDAEQPQDSQQDAEVKPQLVRLLDQIRNRTTETVNGQDSMDGVKLRLSKSLSNLELTTPRPNQDQINGKTSFGDNDPFNRTCSESDSVSMQCPTPISRQLVPGTFKELSPSQTVQEVVESRASNGHGDSVPDEVFKPQSAPTFNHGEKIYFEYAKDNRNCRASGLLFPREHNQSMQPWFVPMSAIKSYWNKLGVPEVDSVLQENCELRAQLEHSKEQLILTQSVIQQTHKDLVSASQTNEKMEYEKFMECKTQLDELVQRVQELPISEDPSQPQTLQQALDVEKNQRLLVQKINRTLLEKIDALESKLIKSTEELLIKNQQSHNLQAAVTQLRAENDRLEQDGHQFELDRINLEKQCEELRKQVTHQAELLSRWQSEQAVEESKISERTVSDSKQFTNAIHLKATEGLKGV</sequence>
<protein>
    <submittedName>
        <fullName evidence="3">Uncharacterized protein</fullName>
    </submittedName>
</protein>
<proteinExistence type="predicted"/>
<dbReference type="Proteomes" id="UP000728185">
    <property type="component" value="Unassembled WGS sequence"/>
</dbReference>
<evidence type="ECO:0000256" key="2">
    <source>
        <dbReference type="SAM" id="MobiDB-lite"/>
    </source>
</evidence>
<evidence type="ECO:0000313" key="4">
    <source>
        <dbReference type="Proteomes" id="UP000728185"/>
    </source>
</evidence>
<name>A0A8E0S0G2_9TREM</name>
<gene>
    <name evidence="3" type="ORF">FBUS_03007</name>
</gene>
<dbReference type="EMBL" id="LUCM01002526">
    <property type="protein sequence ID" value="KAA0197212.1"/>
    <property type="molecule type" value="Genomic_DNA"/>
</dbReference>
<evidence type="ECO:0000313" key="3">
    <source>
        <dbReference type="EMBL" id="KAA0197212.1"/>
    </source>
</evidence>
<comment type="caution">
    <text evidence="3">The sequence shown here is derived from an EMBL/GenBank/DDBJ whole genome shotgun (WGS) entry which is preliminary data.</text>
</comment>
<evidence type="ECO:0000256" key="1">
    <source>
        <dbReference type="SAM" id="Coils"/>
    </source>
</evidence>
<dbReference type="OrthoDB" id="10620207at2759"/>
<feature type="region of interest" description="Disordered" evidence="2">
    <location>
        <begin position="95"/>
        <end position="114"/>
    </location>
</feature>
<keyword evidence="1" id="KW-0175">Coiled coil</keyword>
<feature type="region of interest" description="Disordered" evidence="2">
    <location>
        <begin position="64"/>
        <end position="87"/>
    </location>
</feature>
<keyword evidence="4" id="KW-1185">Reference proteome</keyword>
<accession>A0A8E0S0G2</accession>
<feature type="compositionally biased region" description="Polar residues" evidence="2">
    <location>
        <begin position="78"/>
        <end position="87"/>
    </location>
</feature>
<dbReference type="AlphaFoldDB" id="A0A8E0S0G2"/>
<reference evidence="3" key="1">
    <citation type="submission" date="2019-05" db="EMBL/GenBank/DDBJ databases">
        <title>Annotation for the trematode Fasciolopsis buski.</title>
        <authorList>
            <person name="Choi Y.-J."/>
        </authorList>
    </citation>
    <scope>NUCLEOTIDE SEQUENCE</scope>
    <source>
        <strain evidence="3">HT</strain>
        <tissue evidence="3">Whole worm</tissue>
    </source>
</reference>